<dbReference type="EMBL" id="GGEC01066173">
    <property type="protein sequence ID" value="MBX46657.1"/>
    <property type="molecule type" value="Transcribed_RNA"/>
</dbReference>
<protein>
    <submittedName>
        <fullName evidence="1">Uncharacterized protein</fullName>
    </submittedName>
</protein>
<dbReference type="AlphaFoldDB" id="A0A2P2NVW9"/>
<evidence type="ECO:0000313" key="1">
    <source>
        <dbReference type="EMBL" id="MBX46657.1"/>
    </source>
</evidence>
<accession>A0A2P2NVW9</accession>
<proteinExistence type="predicted"/>
<name>A0A2P2NVW9_RHIMU</name>
<organism evidence="1">
    <name type="scientific">Rhizophora mucronata</name>
    <name type="common">Asiatic mangrove</name>
    <dbReference type="NCBI Taxonomy" id="61149"/>
    <lineage>
        <taxon>Eukaryota</taxon>
        <taxon>Viridiplantae</taxon>
        <taxon>Streptophyta</taxon>
        <taxon>Embryophyta</taxon>
        <taxon>Tracheophyta</taxon>
        <taxon>Spermatophyta</taxon>
        <taxon>Magnoliopsida</taxon>
        <taxon>eudicotyledons</taxon>
        <taxon>Gunneridae</taxon>
        <taxon>Pentapetalae</taxon>
        <taxon>rosids</taxon>
        <taxon>fabids</taxon>
        <taxon>Malpighiales</taxon>
        <taxon>Rhizophoraceae</taxon>
        <taxon>Rhizophora</taxon>
    </lineage>
</organism>
<sequence>MLVKFIKVIELSVLIF</sequence>
<reference evidence="1" key="1">
    <citation type="submission" date="2018-02" db="EMBL/GenBank/DDBJ databases">
        <title>Rhizophora mucronata_Transcriptome.</title>
        <authorList>
            <person name="Meera S.P."/>
            <person name="Sreeshan A."/>
            <person name="Augustine A."/>
        </authorList>
    </citation>
    <scope>NUCLEOTIDE SEQUENCE</scope>
    <source>
        <tissue evidence="1">Leaf</tissue>
    </source>
</reference>